<protein>
    <submittedName>
        <fullName evidence="3">Colicin import membrane protein</fullName>
    </submittedName>
</protein>
<dbReference type="EMBL" id="JACHEU010000001">
    <property type="protein sequence ID" value="MBB6011067.1"/>
    <property type="molecule type" value="Genomic_DNA"/>
</dbReference>
<feature type="compositionally biased region" description="Basic and acidic residues" evidence="1">
    <location>
        <begin position="212"/>
        <end position="222"/>
    </location>
</feature>
<accession>A0A7W9RYY8</accession>
<sequence>MKASLTTSLALHAAMLAFGLVSLSAPAAFEVSEVESLPVDIVPLEELTQIQQGDKKAPMNEKPAPMPTKRPDIVADAREVGENMVDTDKPVTPDPKPTPVDNASAPPPAPTPSEKPVPAEPPKPVEQPKPEPVKPPEPKPDPKPEPVKEPEPAPKPAEPKPAEAKPEPVTPDAVAEAIAAEDKPTEQSALPDRAPAPQARPKPAETQTAKASESKPSEKPAKDSSAAQKSDEKDFNADEIAALLDKRKPSGGGAKRSTEQASLGGRKTTGGNRLSQNEMDALRQKLGGCWSIPAGVDDAGMLKVSVRFRLDRSGVLEGRPEIIAGGAASGPGRTAAESAVRAVQKCAPFNLPADKYDSWSEVVVNFDPSDMF</sequence>
<dbReference type="PRINTS" id="PR01217">
    <property type="entry name" value="PRICHEXTENSN"/>
</dbReference>
<feature type="compositionally biased region" description="Basic and acidic residues" evidence="1">
    <location>
        <begin position="126"/>
        <end position="166"/>
    </location>
</feature>
<dbReference type="Proteomes" id="UP000533306">
    <property type="component" value="Unassembled WGS sequence"/>
</dbReference>
<keyword evidence="2" id="KW-0732">Signal</keyword>
<evidence type="ECO:0000313" key="4">
    <source>
        <dbReference type="Proteomes" id="UP000533306"/>
    </source>
</evidence>
<dbReference type="Gene3D" id="3.30.1150.10">
    <property type="match status" value="1"/>
</dbReference>
<gene>
    <name evidence="3" type="ORF">HNR59_000412</name>
</gene>
<proteinExistence type="predicted"/>
<reference evidence="3 4" key="1">
    <citation type="submission" date="2020-08" db="EMBL/GenBank/DDBJ databases">
        <title>Genomic Encyclopedia of Type Strains, Phase IV (KMG-IV): sequencing the most valuable type-strain genomes for metagenomic binning, comparative biology and taxonomic classification.</title>
        <authorList>
            <person name="Goeker M."/>
        </authorList>
    </citation>
    <scope>NUCLEOTIDE SEQUENCE [LARGE SCALE GENOMIC DNA]</scope>
    <source>
        <strain evidence="3 4">DSM 11099</strain>
    </source>
</reference>
<feature type="compositionally biased region" description="Basic and acidic residues" evidence="1">
    <location>
        <begin position="69"/>
        <end position="91"/>
    </location>
</feature>
<evidence type="ECO:0000313" key="3">
    <source>
        <dbReference type="EMBL" id="MBB6011067.1"/>
    </source>
</evidence>
<dbReference type="AlphaFoldDB" id="A0A7W9RYY8"/>
<evidence type="ECO:0000256" key="1">
    <source>
        <dbReference type="SAM" id="MobiDB-lite"/>
    </source>
</evidence>
<feature type="compositionally biased region" description="Pro residues" evidence="1">
    <location>
        <begin position="105"/>
        <end position="125"/>
    </location>
</feature>
<name>A0A7W9RYY8_9HYPH</name>
<dbReference type="RefSeq" id="WP_183825291.1">
    <property type="nucleotide sequence ID" value="NZ_JACHEU010000001.1"/>
</dbReference>
<organism evidence="3 4">
    <name type="scientific">Aquamicrobium lusatiense</name>
    <dbReference type="NCBI Taxonomy" id="89772"/>
    <lineage>
        <taxon>Bacteria</taxon>
        <taxon>Pseudomonadati</taxon>
        <taxon>Pseudomonadota</taxon>
        <taxon>Alphaproteobacteria</taxon>
        <taxon>Hyphomicrobiales</taxon>
        <taxon>Phyllobacteriaceae</taxon>
        <taxon>Aquamicrobium</taxon>
    </lineage>
</organism>
<comment type="caution">
    <text evidence="3">The sequence shown here is derived from an EMBL/GenBank/DDBJ whole genome shotgun (WGS) entry which is preliminary data.</text>
</comment>
<feature type="signal peptide" evidence="2">
    <location>
        <begin position="1"/>
        <end position="27"/>
    </location>
</feature>
<feature type="compositionally biased region" description="Low complexity" evidence="1">
    <location>
        <begin position="189"/>
        <end position="201"/>
    </location>
</feature>
<feature type="chain" id="PRO_5031145915" evidence="2">
    <location>
        <begin position="28"/>
        <end position="372"/>
    </location>
</feature>
<keyword evidence="4" id="KW-1185">Reference proteome</keyword>
<feature type="region of interest" description="Disordered" evidence="1">
    <location>
        <begin position="50"/>
        <end position="273"/>
    </location>
</feature>
<evidence type="ECO:0000256" key="2">
    <source>
        <dbReference type="SAM" id="SignalP"/>
    </source>
</evidence>